<feature type="domain" description="RNA polymerase sigma-70 region 4" evidence="6">
    <location>
        <begin position="205"/>
        <end position="254"/>
    </location>
</feature>
<dbReference type="SUPFAM" id="SSF88946">
    <property type="entry name" value="Sigma2 domain of RNA polymerase sigma factors"/>
    <property type="match status" value="1"/>
</dbReference>
<dbReference type="Gene3D" id="1.20.120.1810">
    <property type="match status" value="1"/>
</dbReference>
<dbReference type="InterPro" id="IPR007627">
    <property type="entry name" value="RNA_pol_sigma70_r2"/>
</dbReference>
<evidence type="ECO:0000256" key="1">
    <source>
        <dbReference type="ARBA" id="ARBA00023015"/>
    </source>
</evidence>
<dbReference type="EMBL" id="FRCS01000006">
    <property type="protein sequence ID" value="SHN39264.1"/>
    <property type="molecule type" value="Genomic_DNA"/>
</dbReference>
<organism evidence="7 8">
    <name type="scientific">Cryptosporangium aurantiacum</name>
    <dbReference type="NCBI Taxonomy" id="134849"/>
    <lineage>
        <taxon>Bacteria</taxon>
        <taxon>Bacillati</taxon>
        <taxon>Actinomycetota</taxon>
        <taxon>Actinomycetes</taxon>
        <taxon>Cryptosporangiales</taxon>
        <taxon>Cryptosporangiaceae</taxon>
        <taxon>Cryptosporangium</taxon>
    </lineage>
</organism>
<reference evidence="7 8" key="1">
    <citation type="submission" date="2016-11" db="EMBL/GenBank/DDBJ databases">
        <authorList>
            <person name="Jaros S."/>
            <person name="Januszkiewicz K."/>
            <person name="Wedrychowicz H."/>
        </authorList>
    </citation>
    <scope>NUCLEOTIDE SEQUENCE [LARGE SCALE GENOMIC DNA]</scope>
    <source>
        <strain evidence="7 8">DSM 46144</strain>
    </source>
</reference>
<proteinExistence type="predicted"/>
<protein>
    <submittedName>
        <fullName evidence="7">RNA polymerase sigma-B factor</fullName>
    </submittedName>
</protein>
<dbReference type="Pfam" id="PF04545">
    <property type="entry name" value="Sigma70_r4"/>
    <property type="match status" value="1"/>
</dbReference>
<accession>A0A1M7R2Y9</accession>
<keyword evidence="2" id="KW-0731">Sigma factor</keyword>
<evidence type="ECO:0000313" key="8">
    <source>
        <dbReference type="Proteomes" id="UP000184440"/>
    </source>
</evidence>
<dbReference type="PANTHER" id="PTHR30385">
    <property type="entry name" value="SIGMA FACTOR F FLAGELLAR"/>
    <property type="match status" value="1"/>
</dbReference>
<evidence type="ECO:0000259" key="6">
    <source>
        <dbReference type="Pfam" id="PF04545"/>
    </source>
</evidence>
<dbReference type="InterPro" id="IPR036388">
    <property type="entry name" value="WH-like_DNA-bd_sf"/>
</dbReference>
<dbReference type="Proteomes" id="UP000184440">
    <property type="component" value="Unassembled WGS sequence"/>
</dbReference>
<dbReference type="AlphaFoldDB" id="A0A1M7R2Y9"/>
<dbReference type="Pfam" id="PF04542">
    <property type="entry name" value="Sigma70_r2"/>
    <property type="match status" value="1"/>
</dbReference>
<dbReference type="GO" id="GO:0016987">
    <property type="term" value="F:sigma factor activity"/>
    <property type="evidence" value="ECO:0007669"/>
    <property type="project" value="UniProtKB-KW"/>
</dbReference>
<dbReference type="InterPro" id="IPR013324">
    <property type="entry name" value="RNA_pol_sigma_r3/r4-like"/>
</dbReference>
<name>A0A1M7R2Y9_9ACTN</name>
<keyword evidence="8" id="KW-1185">Reference proteome</keyword>
<dbReference type="NCBIfam" id="TIGR02937">
    <property type="entry name" value="sigma70-ECF"/>
    <property type="match status" value="1"/>
</dbReference>
<sequence length="259" mass="28845">MTTIAERLDYEDYSTVAPLFERHASLDAGDPERGVLRERLITAHAPLAANIARRFVNRGEPLEDLTQVATVGLIRAVDRFDPFRGVEFLGFAVPTVMGEVRRHFRDHGWAVRIPRRLMELHQLIKSAVDELSRQGWAPTAGELATYLGVTKDDVLIGLEAANAYHFVPLDAPVSADLGSPRLVDTLGADDPALDRLEDWHAVLPALAALRPRERTMLALRFFDNQTQSQIAREIGVSQMQVSRLLGKVLAELRAQLLTK</sequence>
<dbReference type="OrthoDB" id="9804285at2"/>
<evidence type="ECO:0000256" key="4">
    <source>
        <dbReference type="ARBA" id="ARBA00023163"/>
    </source>
</evidence>
<dbReference type="STRING" id="134849.SAMN05443668_106235"/>
<dbReference type="NCBIfam" id="TIGR02980">
    <property type="entry name" value="SigBFG"/>
    <property type="match status" value="1"/>
</dbReference>
<dbReference type="Gene3D" id="1.10.10.10">
    <property type="entry name" value="Winged helix-like DNA-binding domain superfamily/Winged helix DNA-binding domain"/>
    <property type="match status" value="2"/>
</dbReference>
<dbReference type="InterPro" id="IPR000943">
    <property type="entry name" value="RNA_pol_sigma70"/>
</dbReference>
<dbReference type="SUPFAM" id="SSF88659">
    <property type="entry name" value="Sigma3 and sigma4 domains of RNA polymerase sigma factors"/>
    <property type="match status" value="2"/>
</dbReference>
<gene>
    <name evidence="7" type="ORF">SAMN05443668_106235</name>
</gene>
<dbReference type="InterPro" id="IPR014284">
    <property type="entry name" value="RNA_pol_sigma-70_dom"/>
</dbReference>
<evidence type="ECO:0000256" key="3">
    <source>
        <dbReference type="ARBA" id="ARBA00023125"/>
    </source>
</evidence>
<evidence type="ECO:0000256" key="2">
    <source>
        <dbReference type="ARBA" id="ARBA00023082"/>
    </source>
</evidence>
<evidence type="ECO:0000259" key="5">
    <source>
        <dbReference type="Pfam" id="PF04542"/>
    </source>
</evidence>
<dbReference type="PRINTS" id="PR00046">
    <property type="entry name" value="SIGMA70FCT"/>
</dbReference>
<feature type="domain" description="RNA polymerase sigma-70 region 2" evidence="5">
    <location>
        <begin position="40"/>
        <end position="109"/>
    </location>
</feature>
<dbReference type="RefSeq" id="WP_073259584.1">
    <property type="nucleotide sequence ID" value="NZ_FRCS01000006.1"/>
</dbReference>
<keyword evidence="4" id="KW-0804">Transcription</keyword>
<keyword evidence="3" id="KW-0238">DNA-binding</keyword>
<dbReference type="CDD" id="cd06171">
    <property type="entry name" value="Sigma70_r4"/>
    <property type="match status" value="1"/>
</dbReference>
<dbReference type="InterPro" id="IPR007630">
    <property type="entry name" value="RNA_pol_sigma70_r4"/>
</dbReference>
<dbReference type="InterPro" id="IPR013325">
    <property type="entry name" value="RNA_pol_sigma_r2"/>
</dbReference>
<dbReference type="GO" id="GO:0003677">
    <property type="term" value="F:DNA binding"/>
    <property type="evidence" value="ECO:0007669"/>
    <property type="project" value="UniProtKB-KW"/>
</dbReference>
<keyword evidence="1" id="KW-0805">Transcription regulation</keyword>
<evidence type="ECO:0000313" key="7">
    <source>
        <dbReference type="EMBL" id="SHN39264.1"/>
    </source>
</evidence>
<dbReference type="PANTHER" id="PTHR30385:SF4">
    <property type="entry name" value="RNA POLYMERASE SIGMA-E FACTOR"/>
    <property type="match status" value="1"/>
</dbReference>
<dbReference type="GO" id="GO:0006352">
    <property type="term" value="P:DNA-templated transcription initiation"/>
    <property type="evidence" value="ECO:0007669"/>
    <property type="project" value="InterPro"/>
</dbReference>
<dbReference type="InterPro" id="IPR014322">
    <property type="entry name" value="RNA_pol_sigma-B/F/G"/>
</dbReference>